<keyword evidence="2" id="KW-0963">Cytoplasm</keyword>
<dbReference type="GO" id="GO:0008289">
    <property type="term" value="F:lipid binding"/>
    <property type="evidence" value="ECO:0007669"/>
    <property type="project" value="TreeGrafter"/>
</dbReference>
<dbReference type="GO" id="GO:0097320">
    <property type="term" value="P:plasma membrane tubulation"/>
    <property type="evidence" value="ECO:0007669"/>
    <property type="project" value="TreeGrafter"/>
</dbReference>
<dbReference type="GO" id="GO:0015629">
    <property type="term" value="C:actin cytoskeleton"/>
    <property type="evidence" value="ECO:0007669"/>
    <property type="project" value="TreeGrafter"/>
</dbReference>
<dbReference type="WBParaSite" id="nRc.2.0.1.t31667-RA">
    <property type="protein sequence ID" value="nRc.2.0.1.t31667-RA"/>
    <property type="gene ID" value="nRc.2.0.1.g31667"/>
</dbReference>
<sequence length="247" mass="28383">KNSSKSAAVKQKLLPLQDANEFEKRRSDVNNQLKLLKKLNNDVKAYVATLENLLRTETRLVQNVGSTSTDLKHLSEIWNNVLTEKSKLNADYTQSYNAITSHSIKDLQIAQCLLSKNLKKWDTLSQHCLKENEKFSKLKEKERNNQQHAKLEQQEKTVETLKQDFYALHNQLSADMKRMLEGVSDIFDPTIDKLVALEIDYNTKMQKLYSTLCSKLSVDAYGGSDKVYFDQIDRKLQAIKLLSIVAE</sequence>
<evidence type="ECO:0000313" key="5">
    <source>
        <dbReference type="WBParaSite" id="nRc.2.0.1.t31667-RA"/>
    </source>
</evidence>
<dbReference type="InterPro" id="IPR027267">
    <property type="entry name" value="AH/BAR_dom_sf"/>
</dbReference>
<dbReference type="PANTHER" id="PTHR47174:SF3">
    <property type="entry name" value="BRIDGING INTEGRATOR 3"/>
    <property type="match status" value="1"/>
</dbReference>
<name>A0A915JZ46_ROMCU</name>
<protein>
    <submittedName>
        <fullName evidence="5">Uncharacterized protein</fullName>
    </submittedName>
</protein>
<dbReference type="GO" id="GO:0051666">
    <property type="term" value="P:actin cortical patch localization"/>
    <property type="evidence" value="ECO:0007669"/>
    <property type="project" value="InterPro"/>
</dbReference>
<evidence type="ECO:0000313" key="4">
    <source>
        <dbReference type="Proteomes" id="UP000887565"/>
    </source>
</evidence>
<comment type="subcellular location">
    <subcellularLocation>
        <location evidence="1">Cytoplasm</location>
    </subcellularLocation>
</comment>
<keyword evidence="3" id="KW-0175">Coiled coil</keyword>
<feature type="coiled-coil region" evidence="3">
    <location>
        <begin position="19"/>
        <end position="56"/>
    </location>
</feature>
<dbReference type="GO" id="GO:0005737">
    <property type="term" value="C:cytoplasm"/>
    <property type="evidence" value="ECO:0007669"/>
    <property type="project" value="UniProtKB-SubCell"/>
</dbReference>
<keyword evidence="4" id="KW-1185">Reference proteome</keyword>
<dbReference type="Proteomes" id="UP000887565">
    <property type="component" value="Unplaced"/>
</dbReference>
<dbReference type="GO" id="GO:0006897">
    <property type="term" value="P:endocytosis"/>
    <property type="evidence" value="ECO:0007669"/>
    <property type="project" value="InterPro"/>
</dbReference>
<dbReference type="Gene3D" id="1.20.1270.60">
    <property type="entry name" value="Arfaptin homology (AH) domain/BAR domain"/>
    <property type="match status" value="1"/>
</dbReference>
<evidence type="ECO:0000256" key="2">
    <source>
        <dbReference type="ARBA" id="ARBA00022490"/>
    </source>
</evidence>
<dbReference type="AlphaFoldDB" id="A0A915JZ46"/>
<proteinExistence type="predicted"/>
<dbReference type="InterPro" id="IPR046982">
    <property type="entry name" value="BIN3/RVS161-like"/>
</dbReference>
<dbReference type="SUPFAM" id="SSF103657">
    <property type="entry name" value="BAR/IMD domain-like"/>
    <property type="match status" value="1"/>
</dbReference>
<dbReference type="PANTHER" id="PTHR47174">
    <property type="entry name" value="BRIDGING INTEGRATOR 3"/>
    <property type="match status" value="1"/>
</dbReference>
<reference evidence="5" key="1">
    <citation type="submission" date="2022-11" db="UniProtKB">
        <authorList>
            <consortium name="WormBaseParasite"/>
        </authorList>
    </citation>
    <scope>IDENTIFICATION</scope>
</reference>
<evidence type="ECO:0000256" key="3">
    <source>
        <dbReference type="SAM" id="Coils"/>
    </source>
</evidence>
<accession>A0A915JZ46</accession>
<evidence type="ECO:0000256" key="1">
    <source>
        <dbReference type="ARBA" id="ARBA00004496"/>
    </source>
</evidence>
<organism evidence="4 5">
    <name type="scientific">Romanomermis culicivorax</name>
    <name type="common">Nematode worm</name>
    <dbReference type="NCBI Taxonomy" id="13658"/>
    <lineage>
        <taxon>Eukaryota</taxon>
        <taxon>Metazoa</taxon>
        <taxon>Ecdysozoa</taxon>
        <taxon>Nematoda</taxon>
        <taxon>Enoplea</taxon>
        <taxon>Dorylaimia</taxon>
        <taxon>Mermithida</taxon>
        <taxon>Mermithoidea</taxon>
        <taxon>Mermithidae</taxon>
        <taxon>Romanomermis</taxon>
    </lineage>
</organism>